<accession>A0A5B7DUB0</accession>
<evidence type="ECO:0000313" key="1">
    <source>
        <dbReference type="EMBL" id="MPC24564.1"/>
    </source>
</evidence>
<reference evidence="1 2" key="1">
    <citation type="submission" date="2019-05" db="EMBL/GenBank/DDBJ databases">
        <title>Another draft genome of Portunus trituberculatus and its Hox gene families provides insights of decapod evolution.</title>
        <authorList>
            <person name="Jeong J.-H."/>
            <person name="Song I."/>
            <person name="Kim S."/>
            <person name="Choi T."/>
            <person name="Kim D."/>
            <person name="Ryu S."/>
            <person name="Kim W."/>
        </authorList>
    </citation>
    <scope>NUCLEOTIDE SEQUENCE [LARGE SCALE GENOMIC DNA]</scope>
    <source>
        <tissue evidence="1">Muscle</tissue>
    </source>
</reference>
<sequence>MGSIAYFATSWPNRRFTKLKRLSSLLTTLGAIRSCTPLSANGLENGGLLVNSVFTLFGSLCSFPSTYACYRAPSHDVMGYLSTHWPKLPSRQDQFGYHIFGYGAAISVPIGRDSRELSVMDFVKV</sequence>
<organism evidence="1 2">
    <name type="scientific">Portunus trituberculatus</name>
    <name type="common">Swimming crab</name>
    <name type="synonym">Neptunus trituberculatus</name>
    <dbReference type="NCBI Taxonomy" id="210409"/>
    <lineage>
        <taxon>Eukaryota</taxon>
        <taxon>Metazoa</taxon>
        <taxon>Ecdysozoa</taxon>
        <taxon>Arthropoda</taxon>
        <taxon>Crustacea</taxon>
        <taxon>Multicrustacea</taxon>
        <taxon>Malacostraca</taxon>
        <taxon>Eumalacostraca</taxon>
        <taxon>Eucarida</taxon>
        <taxon>Decapoda</taxon>
        <taxon>Pleocyemata</taxon>
        <taxon>Brachyura</taxon>
        <taxon>Eubrachyura</taxon>
        <taxon>Portunoidea</taxon>
        <taxon>Portunidae</taxon>
        <taxon>Portuninae</taxon>
        <taxon>Portunus</taxon>
    </lineage>
</organism>
<keyword evidence="2" id="KW-1185">Reference proteome</keyword>
<proteinExistence type="predicted"/>
<dbReference type="Proteomes" id="UP000324222">
    <property type="component" value="Unassembled WGS sequence"/>
</dbReference>
<evidence type="ECO:0000313" key="2">
    <source>
        <dbReference type="Proteomes" id="UP000324222"/>
    </source>
</evidence>
<dbReference type="AlphaFoldDB" id="A0A5B7DUB0"/>
<name>A0A5B7DUB0_PORTR</name>
<gene>
    <name evidence="1" type="ORF">E2C01_017648</name>
</gene>
<dbReference type="EMBL" id="VSRR010001344">
    <property type="protein sequence ID" value="MPC24564.1"/>
    <property type="molecule type" value="Genomic_DNA"/>
</dbReference>
<comment type="caution">
    <text evidence="1">The sequence shown here is derived from an EMBL/GenBank/DDBJ whole genome shotgun (WGS) entry which is preliminary data.</text>
</comment>
<protein>
    <submittedName>
        <fullName evidence="1">Uncharacterized protein</fullName>
    </submittedName>
</protein>